<evidence type="ECO:0000256" key="2">
    <source>
        <dbReference type="ARBA" id="ARBA00022840"/>
    </source>
</evidence>
<proteinExistence type="predicted"/>
<keyword evidence="5" id="KW-1185">Reference proteome</keyword>
<accession>K4KMR8</accession>
<dbReference type="eggNOG" id="COG3638">
    <property type="taxonomic scope" value="Bacteria"/>
</dbReference>
<dbReference type="OrthoDB" id="9802264at2"/>
<dbReference type="Gene3D" id="3.40.50.300">
    <property type="entry name" value="P-loop containing nucleotide triphosphate hydrolases"/>
    <property type="match status" value="1"/>
</dbReference>
<dbReference type="InterPro" id="IPR027417">
    <property type="entry name" value="P-loop_NTPase"/>
</dbReference>
<dbReference type="STRING" id="1117647.M5M_11055"/>
<protein>
    <submittedName>
        <fullName evidence="4">ABC transporter ATP-binding protein</fullName>
    </submittedName>
</protein>
<feature type="domain" description="ABC transporter" evidence="3">
    <location>
        <begin position="2"/>
        <end position="215"/>
    </location>
</feature>
<dbReference type="HOGENOM" id="CLU_000604_1_22_6"/>
<sequence>MLHFQAARLGFGDQTVLADIDLCIRPGDRIALLGKSGAGKSTLLAAVRQAQESQCAWCPQAPALVPGLSTYQNVFTGGLQRHNALYNAINLIRPWPDRLAEISALSKPLGIDTLLHAPAGELSGGQQQRVSLARAAWQQKPWLLADEPVSALDEQQAEAALGWLLERHRGGLVALHHVALAQRLCNRVIGLRDGRVLFDKPIHAFSPADQAALYQ</sequence>
<name>K4KMR8_SIMAS</name>
<dbReference type="SMART" id="SM00382">
    <property type="entry name" value="AAA"/>
    <property type="match status" value="1"/>
</dbReference>
<dbReference type="EMBL" id="CP003746">
    <property type="protein sequence ID" value="AFU99388.1"/>
    <property type="molecule type" value="Genomic_DNA"/>
</dbReference>
<dbReference type="KEGG" id="saga:M5M_11055"/>
<dbReference type="InterPro" id="IPR003593">
    <property type="entry name" value="AAA+_ATPase"/>
</dbReference>
<dbReference type="PROSITE" id="PS00211">
    <property type="entry name" value="ABC_TRANSPORTER_1"/>
    <property type="match status" value="1"/>
</dbReference>
<dbReference type="Pfam" id="PF00005">
    <property type="entry name" value="ABC_tran"/>
    <property type="match status" value="1"/>
</dbReference>
<evidence type="ECO:0000256" key="1">
    <source>
        <dbReference type="ARBA" id="ARBA00022741"/>
    </source>
</evidence>
<dbReference type="InterPro" id="IPR003439">
    <property type="entry name" value="ABC_transporter-like_ATP-bd"/>
</dbReference>
<evidence type="ECO:0000259" key="3">
    <source>
        <dbReference type="PROSITE" id="PS50893"/>
    </source>
</evidence>
<keyword evidence="2 4" id="KW-0067">ATP-binding</keyword>
<dbReference type="Proteomes" id="UP000000466">
    <property type="component" value="Chromosome"/>
</dbReference>
<dbReference type="PANTHER" id="PTHR24220">
    <property type="entry name" value="IMPORT ATP-BINDING PROTEIN"/>
    <property type="match status" value="1"/>
</dbReference>
<gene>
    <name evidence="4" type="ordered locus">M5M_11055</name>
</gene>
<dbReference type="GO" id="GO:0022857">
    <property type="term" value="F:transmembrane transporter activity"/>
    <property type="evidence" value="ECO:0007669"/>
    <property type="project" value="TreeGrafter"/>
</dbReference>
<dbReference type="InterPro" id="IPR015854">
    <property type="entry name" value="ABC_transpr_LolD-like"/>
</dbReference>
<reference evidence="4 5" key="1">
    <citation type="journal article" date="2013" name="Genome Announc.">
        <title>Complete genome sequence of Simiduia agarivorans SA1(T), a marine bacterium able to degrade a variety of polysaccharides.</title>
        <authorList>
            <person name="Lin S.Y."/>
            <person name="Shieh W.Y."/>
            <person name="Chen J.S."/>
            <person name="Tang S.L."/>
        </authorList>
    </citation>
    <scope>NUCLEOTIDE SEQUENCE [LARGE SCALE GENOMIC DNA]</scope>
    <source>
        <strain evidence="5">DSM 21679 / JCM 13881 / BCRC 17597 / SA1</strain>
    </source>
</reference>
<evidence type="ECO:0000313" key="4">
    <source>
        <dbReference type="EMBL" id="AFU99388.1"/>
    </source>
</evidence>
<dbReference type="GO" id="GO:0016887">
    <property type="term" value="F:ATP hydrolysis activity"/>
    <property type="evidence" value="ECO:0007669"/>
    <property type="project" value="InterPro"/>
</dbReference>
<dbReference type="SUPFAM" id="SSF52540">
    <property type="entry name" value="P-loop containing nucleoside triphosphate hydrolases"/>
    <property type="match status" value="1"/>
</dbReference>
<dbReference type="AlphaFoldDB" id="K4KMR8"/>
<keyword evidence="1" id="KW-0547">Nucleotide-binding</keyword>
<dbReference type="RefSeq" id="WP_015047552.1">
    <property type="nucleotide sequence ID" value="NC_018868.3"/>
</dbReference>
<dbReference type="GO" id="GO:0005524">
    <property type="term" value="F:ATP binding"/>
    <property type="evidence" value="ECO:0007669"/>
    <property type="project" value="UniProtKB-KW"/>
</dbReference>
<organism evidence="4 5">
    <name type="scientific">Simiduia agarivorans (strain DSM 21679 / JCM 13881 / BCRC 17597 / SA1)</name>
    <dbReference type="NCBI Taxonomy" id="1117647"/>
    <lineage>
        <taxon>Bacteria</taxon>
        <taxon>Pseudomonadati</taxon>
        <taxon>Pseudomonadota</taxon>
        <taxon>Gammaproteobacteria</taxon>
        <taxon>Cellvibrionales</taxon>
        <taxon>Cellvibrionaceae</taxon>
        <taxon>Simiduia</taxon>
    </lineage>
</organism>
<evidence type="ECO:0000313" key="5">
    <source>
        <dbReference type="Proteomes" id="UP000000466"/>
    </source>
</evidence>
<dbReference type="GO" id="GO:0005886">
    <property type="term" value="C:plasma membrane"/>
    <property type="evidence" value="ECO:0007669"/>
    <property type="project" value="TreeGrafter"/>
</dbReference>
<dbReference type="PROSITE" id="PS50893">
    <property type="entry name" value="ABC_TRANSPORTER_2"/>
    <property type="match status" value="1"/>
</dbReference>
<dbReference type="InterPro" id="IPR017871">
    <property type="entry name" value="ABC_transporter-like_CS"/>
</dbReference>